<dbReference type="InterPro" id="IPR053927">
    <property type="entry name" value="FlgK_helical"/>
</dbReference>
<evidence type="ECO:0000256" key="5">
    <source>
        <dbReference type="ARBA" id="ARBA00022525"/>
    </source>
</evidence>
<sequence length="635" mass="66080">MTLYSIGLSALSAAQLGISTTGHNITNSSSTSYHRQSITQTSQTPQLTGSGFVGAGTMVTNITRSYNDFLDSQVRTVSGEASYLSTYLSQISQVNDLISSDNSISTGLSTFYNALSSVASTPASVSSRQSFLSSTEALVNQFNTMAERLNDLYSGADQQIQDSVAQVNSYTSQIAKLNASIVRIESTSGNQQANDLHDQRDALVNELNKIIQVDVTEDSSGFFNITTGNGQSLVVGTTANEVTSKRSASNPQKSDIYLSNGASDILLDSTSLSGGSLGALIDYRDVTVTNARNELGKEAMVLANAFNEQHKLGQDLNGNLGADVFSISSPSVYSNSNNVSTAALTATVSDYSSLQASDYKVAFDGTNYNVTRMSDNTVSSFTGSSFTLDGIDFSLSATPTAGDSYLVQPTVSGATNLSALISDTAKVAAGLPLTATAGTSNTGTSTLTLNSIDSATLSDSAFPAYGSTSAMRTFTYSGGAFTSSDSGDTITLSGNTVSVALSSGGTMSFTLSGTPSSGDSFTVGRNNSGTADSRNANLLGKLATAKLTNNGTATISESYAQLVSSVGTKTSQLDTEYTSQTTLLDSVTTAQQSFSGVNLDEEAANLIQYQQAYQAAARILTTAQKMLDDIFSLMS</sequence>
<keyword evidence="10" id="KW-0282">Flagellum</keyword>
<comment type="caution">
    <text evidence="10">The sequence shown here is derived from an EMBL/GenBank/DDBJ whole genome shotgun (WGS) entry which is preliminary data.</text>
</comment>
<evidence type="ECO:0000256" key="4">
    <source>
        <dbReference type="ARBA" id="ARBA00016244"/>
    </source>
</evidence>
<feature type="domain" description="Flagellar hook-associated protein 1 D2-like" evidence="8">
    <location>
        <begin position="333"/>
        <end position="409"/>
    </location>
</feature>
<reference evidence="10" key="1">
    <citation type="submission" date="2021-10" db="EMBL/GenBank/DDBJ databases">
        <title>The complete genome sequence of Leeia sp. TBRC 13508.</title>
        <authorList>
            <person name="Charoenyingcharoen P."/>
            <person name="Yukphan P."/>
        </authorList>
    </citation>
    <scope>NUCLEOTIDE SEQUENCE</scope>
    <source>
        <strain evidence="10">TBRC 13508</strain>
    </source>
</reference>
<evidence type="ECO:0000256" key="6">
    <source>
        <dbReference type="ARBA" id="ARBA00023143"/>
    </source>
</evidence>
<dbReference type="SUPFAM" id="SSF64518">
    <property type="entry name" value="Phase 1 flagellin"/>
    <property type="match status" value="2"/>
</dbReference>
<name>A0ABS8DAZ0_9NEIS</name>
<comment type="similarity">
    <text evidence="3">Belongs to the flagella basal body rod proteins family.</text>
</comment>
<evidence type="ECO:0000259" key="7">
    <source>
        <dbReference type="Pfam" id="PF06429"/>
    </source>
</evidence>
<dbReference type="InterPro" id="IPR010930">
    <property type="entry name" value="Flg_bb/hook_C_dom"/>
</dbReference>
<dbReference type="PRINTS" id="PR01005">
    <property type="entry name" value="FLGHOOKAP1"/>
</dbReference>
<evidence type="ECO:0000256" key="2">
    <source>
        <dbReference type="ARBA" id="ARBA00004613"/>
    </source>
</evidence>
<accession>A0ABS8DAZ0</accession>
<keyword evidence="11" id="KW-1185">Reference proteome</keyword>
<dbReference type="PANTHER" id="PTHR30033">
    <property type="entry name" value="FLAGELLAR HOOK-ASSOCIATED PROTEIN 1"/>
    <property type="match status" value="1"/>
</dbReference>
<keyword evidence="6" id="KW-0975">Bacterial flagellum</keyword>
<dbReference type="Proteomes" id="UP001165395">
    <property type="component" value="Unassembled WGS sequence"/>
</dbReference>
<dbReference type="Pfam" id="PF22638">
    <property type="entry name" value="FlgK_D1"/>
    <property type="match status" value="1"/>
</dbReference>
<gene>
    <name evidence="10" type="primary">flgK</name>
    <name evidence="10" type="ORF">LIN78_14595</name>
</gene>
<keyword evidence="5" id="KW-0964">Secreted</keyword>
<proteinExistence type="inferred from homology"/>
<evidence type="ECO:0000256" key="1">
    <source>
        <dbReference type="ARBA" id="ARBA00004365"/>
    </source>
</evidence>
<protein>
    <recommendedName>
        <fullName evidence="4">Flagellar hook-associated protein 1</fullName>
    </recommendedName>
</protein>
<comment type="subcellular location">
    <subcellularLocation>
        <location evidence="1">Bacterial flagellum</location>
    </subcellularLocation>
    <subcellularLocation>
        <location evidence="2">Secreted</location>
    </subcellularLocation>
</comment>
<feature type="domain" description="Flagellar hook-associated protein FlgK helical" evidence="9">
    <location>
        <begin position="92"/>
        <end position="325"/>
    </location>
</feature>
<evidence type="ECO:0000259" key="9">
    <source>
        <dbReference type="Pfam" id="PF22638"/>
    </source>
</evidence>
<evidence type="ECO:0000313" key="11">
    <source>
        <dbReference type="Proteomes" id="UP001165395"/>
    </source>
</evidence>
<dbReference type="Pfam" id="PF21158">
    <property type="entry name" value="flgK_1st_1"/>
    <property type="match status" value="1"/>
</dbReference>
<evidence type="ECO:0000313" key="10">
    <source>
        <dbReference type="EMBL" id="MCB6184773.1"/>
    </source>
</evidence>
<dbReference type="InterPro" id="IPR002371">
    <property type="entry name" value="FlgK"/>
</dbReference>
<dbReference type="RefSeq" id="WP_227181591.1">
    <property type="nucleotide sequence ID" value="NZ_JAJBZT010000009.1"/>
</dbReference>
<dbReference type="InterPro" id="IPR049119">
    <property type="entry name" value="FlgK_D2-like"/>
</dbReference>
<keyword evidence="10" id="KW-0966">Cell projection</keyword>
<dbReference type="EMBL" id="JAJBZT010000009">
    <property type="protein sequence ID" value="MCB6184773.1"/>
    <property type="molecule type" value="Genomic_DNA"/>
</dbReference>
<evidence type="ECO:0000256" key="3">
    <source>
        <dbReference type="ARBA" id="ARBA00009677"/>
    </source>
</evidence>
<dbReference type="Pfam" id="PF06429">
    <property type="entry name" value="Flg_bbr_C"/>
    <property type="match status" value="1"/>
</dbReference>
<organism evidence="10 11">
    <name type="scientific">Leeia speluncae</name>
    <dbReference type="NCBI Taxonomy" id="2884804"/>
    <lineage>
        <taxon>Bacteria</taxon>
        <taxon>Pseudomonadati</taxon>
        <taxon>Pseudomonadota</taxon>
        <taxon>Betaproteobacteria</taxon>
        <taxon>Neisseriales</taxon>
        <taxon>Leeiaceae</taxon>
        <taxon>Leeia</taxon>
    </lineage>
</organism>
<keyword evidence="10" id="KW-0969">Cilium</keyword>
<dbReference type="NCBIfam" id="TIGR02492">
    <property type="entry name" value="flgK_ends"/>
    <property type="match status" value="1"/>
</dbReference>
<evidence type="ECO:0000259" key="8">
    <source>
        <dbReference type="Pfam" id="PF21158"/>
    </source>
</evidence>
<feature type="domain" description="Flagellar basal-body/hook protein C-terminal" evidence="7">
    <location>
        <begin position="594"/>
        <end position="631"/>
    </location>
</feature>
<dbReference type="PANTHER" id="PTHR30033:SF1">
    <property type="entry name" value="FLAGELLAR HOOK-ASSOCIATED PROTEIN 1"/>
    <property type="match status" value="1"/>
</dbReference>